<dbReference type="InterPro" id="IPR003660">
    <property type="entry name" value="HAMP_dom"/>
</dbReference>
<accession>A0A7X5F6N1</accession>
<evidence type="ECO:0000313" key="11">
    <source>
        <dbReference type="EMBL" id="NBN80509.1"/>
    </source>
</evidence>
<organism evidence="11 12">
    <name type="scientific">Pannonibacter tanglangensis</name>
    <dbReference type="NCBI Taxonomy" id="2750084"/>
    <lineage>
        <taxon>Bacteria</taxon>
        <taxon>Pseudomonadati</taxon>
        <taxon>Pseudomonadota</taxon>
        <taxon>Alphaproteobacteria</taxon>
        <taxon>Hyphomicrobiales</taxon>
        <taxon>Stappiaceae</taxon>
        <taxon>Pannonibacter</taxon>
    </lineage>
</organism>
<evidence type="ECO:0000259" key="8">
    <source>
        <dbReference type="PROSITE" id="PS50111"/>
    </source>
</evidence>
<feature type="domain" description="HAMP" evidence="10">
    <location>
        <begin position="299"/>
        <end position="352"/>
    </location>
</feature>
<evidence type="ECO:0000259" key="10">
    <source>
        <dbReference type="PROSITE" id="PS50885"/>
    </source>
</evidence>
<dbReference type="EMBL" id="JAABLQ010000004">
    <property type="protein sequence ID" value="NBN80509.1"/>
    <property type="molecule type" value="Genomic_DNA"/>
</dbReference>
<dbReference type="GO" id="GO:0007165">
    <property type="term" value="P:signal transduction"/>
    <property type="evidence" value="ECO:0007669"/>
    <property type="project" value="UniProtKB-KW"/>
</dbReference>
<name>A0A7X5F6N1_9HYPH</name>
<dbReference type="AlphaFoldDB" id="A0A7X5F6N1"/>
<comment type="similarity">
    <text evidence="4">Belongs to the methyl-accepting chemotaxis (MCP) protein family.</text>
</comment>
<feature type="domain" description="T-SNARE coiled-coil homology" evidence="9">
    <location>
        <begin position="554"/>
        <end position="606"/>
    </location>
</feature>
<dbReference type="SUPFAM" id="SSF58104">
    <property type="entry name" value="Methyl-accepting chemotaxis protein (MCP) signaling domain"/>
    <property type="match status" value="1"/>
</dbReference>
<evidence type="ECO:0000256" key="3">
    <source>
        <dbReference type="ARBA" id="ARBA00023224"/>
    </source>
</evidence>
<dbReference type="PROSITE" id="PS50111">
    <property type="entry name" value="CHEMOTAXIS_TRANSDUC_2"/>
    <property type="match status" value="1"/>
</dbReference>
<dbReference type="Pfam" id="PF00015">
    <property type="entry name" value="MCPsignal"/>
    <property type="match status" value="1"/>
</dbReference>
<keyword evidence="3 5" id="KW-0807">Transducer</keyword>
<feature type="transmembrane region" description="Helical" evidence="7">
    <location>
        <begin position="278"/>
        <end position="298"/>
    </location>
</feature>
<feature type="domain" description="Methyl-accepting transducer" evidence="8">
    <location>
        <begin position="399"/>
        <end position="614"/>
    </location>
</feature>
<dbReference type="SMART" id="SM00304">
    <property type="entry name" value="HAMP"/>
    <property type="match status" value="1"/>
</dbReference>
<dbReference type="SMART" id="SM00283">
    <property type="entry name" value="MA"/>
    <property type="match status" value="1"/>
</dbReference>
<evidence type="ECO:0000256" key="5">
    <source>
        <dbReference type="PROSITE-ProRule" id="PRU00284"/>
    </source>
</evidence>
<dbReference type="GO" id="GO:0005886">
    <property type="term" value="C:plasma membrane"/>
    <property type="evidence" value="ECO:0007669"/>
    <property type="project" value="UniProtKB-SubCell"/>
</dbReference>
<evidence type="ECO:0000313" key="12">
    <source>
        <dbReference type="Proteomes" id="UP000586722"/>
    </source>
</evidence>
<dbReference type="PROSITE" id="PS50192">
    <property type="entry name" value="T_SNARE"/>
    <property type="match status" value="1"/>
</dbReference>
<keyword evidence="12" id="KW-1185">Reference proteome</keyword>
<reference evidence="12" key="1">
    <citation type="submission" date="2020-01" db="EMBL/GenBank/DDBJ databases">
        <authorList>
            <person name="Fang Y."/>
            <person name="Sun R."/>
            <person name="Nie L."/>
            <person name="He J."/>
            <person name="Hao L."/>
            <person name="Wang L."/>
            <person name="Su S."/>
            <person name="Lv E."/>
            <person name="Zhang Z."/>
            <person name="Xie R."/>
            <person name="Liu H."/>
        </authorList>
    </citation>
    <scope>NUCLEOTIDE SEQUENCE [LARGE SCALE GENOMIC DNA]</scope>
    <source>
        <strain evidence="12">XCT-53</strain>
    </source>
</reference>
<evidence type="ECO:0000256" key="7">
    <source>
        <dbReference type="SAM" id="Phobius"/>
    </source>
</evidence>
<evidence type="ECO:0000256" key="1">
    <source>
        <dbReference type="ARBA" id="ARBA00004429"/>
    </source>
</evidence>
<keyword evidence="2" id="KW-1003">Cell membrane</keyword>
<proteinExistence type="inferred from homology"/>
<keyword evidence="7" id="KW-0472">Membrane</keyword>
<dbReference type="Pfam" id="PF00672">
    <property type="entry name" value="HAMP"/>
    <property type="match status" value="1"/>
</dbReference>
<evidence type="ECO:0000256" key="6">
    <source>
        <dbReference type="SAM" id="Coils"/>
    </source>
</evidence>
<dbReference type="Proteomes" id="UP000586722">
    <property type="component" value="Unassembled WGS sequence"/>
</dbReference>
<dbReference type="Gene3D" id="1.10.287.950">
    <property type="entry name" value="Methyl-accepting chemotaxis protein"/>
    <property type="match status" value="1"/>
</dbReference>
<gene>
    <name evidence="11" type="ORF">GWI72_19715</name>
</gene>
<comment type="caution">
    <text evidence="11">The sequence shown here is derived from an EMBL/GenBank/DDBJ whole genome shotgun (WGS) entry which is preliminary data.</text>
</comment>
<dbReference type="PROSITE" id="PS50885">
    <property type="entry name" value="HAMP"/>
    <property type="match status" value="1"/>
</dbReference>
<sequence>MILSLISTLGLIAVGSVFWWSQSRVDSAFLASGENTALSRATLDLLVAADDLRLLEKGYLVAPSDAAHAALLAGHQETVARLAQVRQIPAAAGLSAQTADIADTLDGIVGAFNQLHDVQETIGFDAASGLRAQLADLSGKAKTRIDDELKFGGNSDFEKLARTVMDVQLSESRFTQSGGKPDLREAFEKSYAVFQKLIGRVYIPNEVKAEIEGHMTAYKAAFDAYAAALQDRQTKITLAEDLFGLLPPHIEALLTAAQTGDAAARSELEEIRTLSSKVMYGVIGALVVVLSGLAIMIGRSIAAPLASLQTSMEVLASGKTDIQLPAGTGRDEISAMVRTVRVFRDNAAERYRLAAEQARENEGRDARVARLEAIISNFEAAVQRSLDSLDHASRDLDKASSAVETASDEVAALADQAGNSVRVAAQNVTSAAGATEELAASIRDIASQAGRSTQVAKRAVAGADSTFSTMQDLSSAADRIGAVMSLIRDIANQTNLLALNATIEAARAGEAGKGFAVVAAEVKQLADQTAKATEDIAKQVEAIQSASAGAVTAISEVRDIIADMDGLASAVAQAVEQQDRAVSGISRNVADASNRSEEGADRMTAVVSATDHARASGDEVDRLSKVLSEQAALLRREVRQFLDGVRAA</sequence>
<dbReference type="Gene3D" id="6.10.340.10">
    <property type="match status" value="1"/>
</dbReference>
<evidence type="ECO:0000259" key="9">
    <source>
        <dbReference type="PROSITE" id="PS50192"/>
    </source>
</evidence>
<feature type="coiled-coil region" evidence="6">
    <location>
        <begin position="389"/>
        <end position="416"/>
    </location>
</feature>
<dbReference type="InterPro" id="IPR000727">
    <property type="entry name" value="T_SNARE_dom"/>
</dbReference>
<evidence type="ECO:0000256" key="4">
    <source>
        <dbReference type="ARBA" id="ARBA00029447"/>
    </source>
</evidence>
<dbReference type="InterPro" id="IPR004089">
    <property type="entry name" value="MCPsignal_dom"/>
</dbReference>
<keyword evidence="2" id="KW-0997">Cell inner membrane</keyword>
<dbReference type="PANTHER" id="PTHR32089:SF112">
    <property type="entry name" value="LYSOZYME-LIKE PROTEIN-RELATED"/>
    <property type="match status" value="1"/>
</dbReference>
<protein>
    <submittedName>
        <fullName evidence="11">HAMP domain-containing protein</fullName>
    </submittedName>
</protein>
<keyword evidence="7" id="KW-1133">Transmembrane helix</keyword>
<evidence type="ECO:0000256" key="2">
    <source>
        <dbReference type="ARBA" id="ARBA00022519"/>
    </source>
</evidence>
<keyword evidence="6" id="KW-0175">Coiled coil</keyword>
<comment type="subcellular location">
    <subcellularLocation>
        <location evidence="1">Cell inner membrane</location>
        <topology evidence="1">Multi-pass membrane protein</topology>
    </subcellularLocation>
</comment>
<keyword evidence="7" id="KW-0812">Transmembrane</keyword>
<dbReference type="PANTHER" id="PTHR32089">
    <property type="entry name" value="METHYL-ACCEPTING CHEMOTAXIS PROTEIN MCPB"/>
    <property type="match status" value="1"/>
</dbReference>